<protein>
    <recommendedName>
        <fullName evidence="3">Lipoprotein</fullName>
    </recommendedName>
</protein>
<reference evidence="1" key="1">
    <citation type="submission" date="2022-03" db="EMBL/GenBank/DDBJ databases">
        <title>De novo assembled genomes of Belliella spp. (Cyclobacteriaceae) strains.</title>
        <authorList>
            <person name="Szabo A."/>
            <person name="Korponai K."/>
            <person name="Felfoldi T."/>
        </authorList>
    </citation>
    <scope>NUCLEOTIDE SEQUENCE</scope>
    <source>
        <strain evidence="1">DSM 111904</strain>
    </source>
</reference>
<comment type="caution">
    <text evidence="1">The sequence shown here is derived from an EMBL/GenBank/DDBJ whole genome shotgun (WGS) entry which is preliminary data.</text>
</comment>
<dbReference type="EMBL" id="JAKZGP010000028">
    <property type="protein sequence ID" value="MCH7410061.1"/>
    <property type="molecule type" value="Genomic_DNA"/>
</dbReference>
<accession>A0ABS9V0Y9</accession>
<dbReference type="PROSITE" id="PS51257">
    <property type="entry name" value="PROKAR_LIPOPROTEIN"/>
    <property type="match status" value="1"/>
</dbReference>
<name>A0ABS9V0Y9_9BACT</name>
<proteinExistence type="predicted"/>
<sequence length="193" mass="22305">MMKLKNYAVLVFLLGITLLASCERKTKYEIIKQKELAKGEVHEDIFLGLTFGMPRKEFFGACWEMNKEGILMQGAHKLMVQYKPELPSGKVANMFFYPKFEEGRIFYMPVEFQYRDWFPTNPEYSSENLRDDVVAYLEQLYGEGFFKVEDSKGASAMVKIDGNRLVRVHIKSLSAVSVDILDMRVKDIKDIAS</sequence>
<dbReference type="RefSeq" id="WP_241348429.1">
    <property type="nucleotide sequence ID" value="NZ_JAKZGP010000028.1"/>
</dbReference>
<organism evidence="1 2">
    <name type="scientific">Belliella filtrata</name>
    <dbReference type="NCBI Taxonomy" id="2923435"/>
    <lineage>
        <taxon>Bacteria</taxon>
        <taxon>Pseudomonadati</taxon>
        <taxon>Bacteroidota</taxon>
        <taxon>Cytophagia</taxon>
        <taxon>Cytophagales</taxon>
        <taxon>Cyclobacteriaceae</taxon>
        <taxon>Belliella</taxon>
    </lineage>
</organism>
<evidence type="ECO:0000313" key="2">
    <source>
        <dbReference type="Proteomes" id="UP001165489"/>
    </source>
</evidence>
<keyword evidence="2" id="KW-1185">Reference proteome</keyword>
<evidence type="ECO:0000313" key="1">
    <source>
        <dbReference type="EMBL" id="MCH7410061.1"/>
    </source>
</evidence>
<gene>
    <name evidence="1" type="ORF">MM239_11700</name>
</gene>
<evidence type="ECO:0008006" key="3">
    <source>
        <dbReference type="Google" id="ProtNLM"/>
    </source>
</evidence>
<dbReference type="Proteomes" id="UP001165489">
    <property type="component" value="Unassembled WGS sequence"/>
</dbReference>